<keyword evidence="2" id="KW-1185">Reference proteome</keyword>
<proteinExistence type="predicted"/>
<dbReference type="AlphaFoldDB" id="A0AAQ4CR79"/>
<gene>
    <name evidence="1" type="ORF">SACC_13270</name>
</gene>
<reference evidence="1 2" key="1">
    <citation type="journal article" date="2022" name="Microbiol. Resour. Announc.">
        <title>Complete Genome Sequence of the Hyperthermophilic and Acidophilic Archaeon Saccharolobus caldissimus Strain HS-3T.</title>
        <authorList>
            <person name="Sakai H.D."/>
            <person name="Kurosawa N."/>
        </authorList>
    </citation>
    <scope>NUCLEOTIDE SEQUENCE [LARGE SCALE GENOMIC DNA]</scope>
    <source>
        <strain evidence="1 2">JCM32116</strain>
    </source>
</reference>
<organism evidence="1 2">
    <name type="scientific">Saccharolobus caldissimus</name>
    <dbReference type="NCBI Taxonomy" id="1702097"/>
    <lineage>
        <taxon>Archaea</taxon>
        <taxon>Thermoproteota</taxon>
        <taxon>Thermoprotei</taxon>
        <taxon>Sulfolobales</taxon>
        <taxon>Sulfolobaceae</taxon>
        <taxon>Saccharolobus</taxon>
    </lineage>
</organism>
<evidence type="ECO:0000313" key="2">
    <source>
        <dbReference type="Proteomes" id="UP001319921"/>
    </source>
</evidence>
<evidence type="ECO:0000313" key="1">
    <source>
        <dbReference type="EMBL" id="BDB98310.1"/>
    </source>
</evidence>
<dbReference type="KEGG" id="scas:SACC_13270"/>
<dbReference type="EMBL" id="AP025226">
    <property type="protein sequence ID" value="BDB98310.1"/>
    <property type="molecule type" value="Genomic_DNA"/>
</dbReference>
<dbReference type="Proteomes" id="UP001319921">
    <property type="component" value="Chromosome"/>
</dbReference>
<sequence length="230" mass="27082">MLFSLSLRIIFIDERIDSNTLIGGVYFDLEKLGVIIDCINNAWDKIGKEWEFHYQKDKKISAKGTTIANIFANSLRKYIDKQNTIVISYKDYKLENYSDEFYPAVIFNLYSLPVFLTNSDVALIDPNPQVKVIRPIIKKLSYPQIFYDVDTLINKLDRDTKRQVFNIVRDYIRREKGIAINVLEREWKLKPEETIRSIMKWGLWCADYIVSFSEISKRVIDQFGRPLNMS</sequence>
<name>A0AAQ4CR79_9CREN</name>
<accession>A0AAQ4CR79</accession>
<protein>
    <submittedName>
        <fullName evidence="1">Uncharacterized protein</fullName>
    </submittedName>
</protein>